<feature type="compositionally biased region" description="Low complexity" evidence="7">
    <location>
        <begin position="62"/>
        <end position="78"/>
    </location>
</feature>
<protein>
    <submittedName>
        <fullName evidence="13">Small-conductance mechanosensitive channel</fullName>
    </submittedName>
</protein>
<evidence type="ECO:0000256" key="6">
    <source>
        <dbReference type="ARBA" id="ARBA00023136"/>
    </source>
</evidence>
<evidence type="ECO:0000313" key="14">
    <source>
        <dbReference type="Proteomes" id="UP001229244"/>
    </source>
</evidence>
<feature type="domain" description="Mechanosensitive ion channel MscS C-terminal" evidence="12">
    <location>
        <begin position="751"/>
        <end position="833"/>
    </location>
</feature>
<proteinExistence type="inferred from homology"/>
<feature type="domain" description="Mechanosensitive ion channel MscS" evidence="10">
    <location>
        <begin position="677"/>
        <end position="742"/>
    </location>
</feature>
<evidence type="ECO:0000256" key="5">
    <source>
        <dbReference type="ARBA" id="ARBA00022989"/>
    </source>
</evidence>
<feature type="region of interest" description="Disordered" evidence="7">
    <location>
        <begin position="853"/>
        <end position="905"/>
    </location>
</feature>
<reference evidence="13" key="1">
    <citation type="submission" date="2023-07" db="EMBL/GenBank/DDBJ databases">
        <title>Genomic Encyclopedia of Type Strains, Phase IV (KMG-IV): sequencing the most valuable type-strain genomes for metagenomic binning, comparative biology and taxonomic classification.</title>
        <authorList>
            <person name="Goeker M."/>
        </authorList>
    </citation>
    <scope>NUCLEOTIDE SEQUENCE</scope>
    <source>
        <strain evidence="13">DSM 21202</strain>
    </source>
</reference>
<sequence>MRSSLRSLSGLFLVCAVLGSWSVAALAQGSSPVTQAPDQVPQVLSPLNQSEPSGQADQAAETGDAGNGTTTPATPHPGTQGGEPVAPANVDPADQALVDSWRTQLDQIGSSLNNSNLSDEALVDLRRTAATLRDQITPLIDRLQPRANALQARLDELNLPAEQSALEPETLRNEREAQTRLLVALEAILKQAYATRLRADELIATIEDRRRQQFAERIGERRRSMLDLTLWQDIIVETPRALTSLRYLFEDWKGLVQARSGWQLALASTGLLIFAIVLAWPVRRYLYRITNRDPTLTSVSKLSMATHAAAIASVNFGVVVAVMLALFAMLEGFQMSAQRIDQMLLAALQSLALFAAIRGLAVAIVAPNRPAWRFLPVADSFAEKIMHWVILYGSVFTLGHFMVAMSNVLALPLPVVQGVQGLFAVLTAAASMGTLHAIARGLNHDSESPDGGSIAVWRWLLPPAWLTAIVALLAPFGGYLTLGWFLVGQVVWIALVLSILYLALVLVDEFLTAAFRPGTAIGGVLLRNLRLRPATIEQIGAILSGIGRLLMIATAGALLLTPFGVTGADLIGTFRRSVTGLSIGSVTISPAAIVTALLVFAIGMVATRALQRWLDTRFLPHTRMDVGLKTSVRTGLGYLGVIMAGVIAFSVAGFNLQNVAIIAGALSVGVGFGLQSIVNNFVSGLILLAERPIKAGDWIVVGAEQGYVKRINVRSTEIETFDRSTVIVPNSDLISGVVKNWMHTDTSGRVIIDVRVPFDSDPDKVHDLLLEVAETHPNVLAYPEAKVYLSNFGESALEFQIFCYLGNVDYMLSAKSELRMAAFRTLRENGIEIPYTRRDLHILDLETLKHLMKPEDADAEEDEPPRQSRPRKRRRKPRQTPPDSSQPAEPLDLPDGDGDGGGDAV</sequence>
<comment type="caution">
    <text evidence="13">The sequence shown here is derived from an EMBL/GenBank/DDBJ whole genome shotgun (WGS) entry which is preliminary data.</text>
</comment>
<feature type="signal peptide" evidence="9">
    <location>
        <begin position="1"/>
        <end position="27"/>
    </location>
</feature>
<keyword evidence="14" id="KW-1185">Reference proteome</keyword>
<name>A0AAE4ARN7_9HYPH</name>
<evidence type="ECO:0000256" key="4">
    <source>
        <dbReference type="ARBA" id="ARBA00022692"/>
    </source>
</evidence>
<dbReference type="RefSeq" id="WP_306883840.1">
    <property type="nucleotide sequence ID" value="NZ_JAUSUL010000001.1"/>
</dbReference>
<feature type="transmembrane region" description="Helical" evidence="8">
    <location>
        <begin position="385"/>
        <end position="409"/>
    </location>
</feature>
<dbReference type="InterPro" id="IPR006685">
    <property type="entry name" value="MscS_channel_2nd"/>
</dbReference>
<dbReference type="Pfam" id="PF21082">
    <property type="entry name" value="MS_channel_3rd"/>
    <property type="match status" value="1"/>
</dbReference>
<evidence type="ECO:0000256" key="8">
    <source>
        <dbReference type="SAM" id="Phobius"/>
    </source>
</evidence>
<accession>A0AAE4ARN7</accession>
<feature type="transmembrane region" description="Helical" evidence="8">
    <location>
        <begin position="459"/>
        <end position="477"/>
    </location>
</feature>
<dbReference type="AlphaFoldDB" id="A0AAE4ARN7"/>
<feature type="compositionally biased region" description="Polar residues" evidence="7">
    <location>
        <begin position="45"/>
        <end position="56"/>
    </location>
</feature>
<dbReference type="InterPro" id="IPR010920">
    <property type="entry name" value="LSM_dom_sf"/>
</dbReference>
<feature type="chain" id="PRO_5041972629" evidence="9">
    <location>
        <begin position="28"/>
        <end position="905"/>
    </location>
</feature>
<dbReference type="InterPro" id="IPR052702">
    <property type="entry name" value="MscS-like_channel"/>
</dbReference>
<dbReference type="Proteomes" id="UP001229244">
    <property type="component" value="Unassembled WGS sequence"/>
</dbReference>
<organism evidence="13 14">
    <name type="scientific">Amorphus orientalis</name>
    <dbReference type="NCBI Taxonomy" id="649198"/>
    <lineage>
        <taxon>Bacteria</taxon>
        <taxon>Pseudomonadati</taxon>
        <taxon>Pseudomonadota</taxon>
        <taxon>Alphaproteobacteria</taxon>
        <taxon>Hyphomicrobiales</taxon>
        <taxon>Amorphaceae</taxon>
        <taxon>Amorphus</taxon>
    </lineage>
</organism>
<dbReference type="EMBL" id="JAUSUL010000001">
    <property type="protein sequence ID" value="MDQ0314055.1"/>
    <property type="molecule type" value="Genomic_DNA"/>
</dbReference>
<evidence type="ECO:0000256" key="7">
    <source>
        <dbReference type="SAM" id="MobiDB-lite"/>
    </source>
</evidence>
<feature type="transmembrane region" description="Helical" evidence="8">
    <location>
        <begin position="588"/>
        <end position="610"/>
    </location>
</feature>
<dbReference type="InterPro" id="IPR049278">
    <property type="entry name" value="MS_channel_C"/>
</dbReference>
<dbReference type="InterPro" id="IPR011014">
    <property type="entry name" value="MscS_channel_TM-2"/>
</dbReference>
<dbReference type="GO" id="GO:0008381">
    <property type="term" value="F:mechanosensitive monoatomic ion channel activity"/>
    <property type="evidence" value="ECO:0007669"/>
    <property type="project" value="UniProtKB-ARBA"/>
</dbReference>
<keyword evidence="4 8" id="KW-0812">Transmembrane</keyword>
<feature type="region of interest" description="Disordered" evidence="7">
    <location>
        <begin position="43"/>
        <end position="90"/>
    </location>
</feature>
<evidence type="ECO:0000256" key="9">
    <source>
        <dbReference type="SAM" id="SignalP"/>
    </source>
</evidence>
<evidence type="ECO:0000259" key="11">
    <source>
        <dbReference type="Pfam" id="PF12607"/>
    </source>
</evidence>
<keyword evidence="9" id="KW-0732">Signal</keyword>
<feature type="transmembrane region" description="Helical" evidence="8">
    <location>
        <begin position="342"/>
        <end position="365"/>
    </location>
</feature>
<feature type="transmembrane region" description="Helical" evidence="8">
    <location>
        <begin position="421"/>
        <end position="439"/>
    </location>
</feature>
<keyword evidence="3" id="KW-1003">Cell membrane</keyword>
<evidence type="ECO:0000256" key="3">
    <source>
        <dbReference type="ARBA" id="ARBA00022475"/>
    </source>
</evidence>
<feature type="domain" description="DUF3772" evidence="11">
    <location>
        <begin position="189"/>
        <end position="250"/>
    </location>
</feature>
<feature type="transmembrane region" description="Helical" evidence="8">
    <location>
        <begin position="261"/>
        <end position="282"/>
    </location>
</feature>
<dbReference type="InterPro" id="IPR022249">
    <property type="entry name" value="DUF3772"/>
</dbReference>
<evidence type="ECO:0000256" key="2">
    <source>
        <dbReference type="ARBA" id="ARBA00008017"/>
    </source>
</evidence>
<gene>
    <name evidence="13" type="ORF">J2S73_000492</name>
</gene>
<evidence type="ECO:0000256" key="1">
    <source>
        <dbReference type="ARBA" id="ARBA00004651"/>
    </source>
</evidence>
<evidence type="ECO:0000259" key="10">
    <source>
        <dbReference type="Pfam" id="PF00924"/>
    </source>
</evidence>
<feature type="transmembrane region" description="Helical" evidence="8">
    <location>
        <begin position="631"/>
        <end position="654"/>
    </location>
</feature>
<feature type="transmembrane region" description="Helical" evidence="8">
    <location>
        <begin position="484"/>
        <end position="504"/>
    </location>
</feature>
<dbReference type="SUPFAM" id="SSF82861">
    <property type="entry name" value="Mechanosensitive channel protein MscS (YggB), transmembrane region"/>
    <property type="match status" value="1"/>
</dbReference>
<dbReference type="GO" id="GO:0005886">
    <property type="term" value="C:plasma membrane"/>
    <property type="evidence" value="ECO:0007669"/>
    <property type="project" value="UniProtKB-SubCell"/>
</dbReference>
<dbReference type="Gene3D" id="1.10.287.1260">
    <property type="match status" value="1"/>
</dbReference>
<keyword evidence="5 8" id="KW-1133">Transmembrane helix</keyword>
<dbReference type="InterPro" id="IPR011066">
    <property type="entry name" value="MscS_channel_C_sf"/>
</dbReference>
<feature type="transmembrane region" description="Helical" evidence="8">
    <location>
        <begin position="660"/>
        <end position="688"/>
    </location>
</feature>
<feature type="compositionally biased region" description="Basic residues" evidence="7">
    <location>
        <begin position="868"/>
        <end position="878"/>
    </location>
</feature>
<dbReference type="PANTHER" id="PTHR30347">
    <property type="entry name" value="POTASSIUM CHANNEL RELATED"/>
    <property type="match status" value="1"/>
</dbReference>
<dbReference type="InterPro" id="IPR023408">
    <property type="entry name" value="MscS_beta-dom_sf"/>
</dbReference>
<feature type="transmembrane region" description="Helical" evidence="8">
    <location>
        <begin position="302"/>
        <end position="330"/>
    </location>
</feature>
<comment type="similarity">
    <text evidence="2">Belongs to the MscS (TC 1.A.23) family.</text>
</comment>
<dbReference type="PANTHER" id="PTHR30347:SF9">
    <property type="entry name" value="MINICONDUCTANCE MECHANOSENSITIVE CHANNEL MSCM"/>
    <property type="match status" value="1"/>
</dbReference>
<feature type="transmembrane region" description="Helical" evidence="8">
    <location>
        <begin position="549"/>
        <end position="568"/>
    </location>
</feature>
<evidence type="ECO:0000313" key="13">
    <source>
        <dbReference type="EMBL" id="MDQ0314055.1"/>
    </source>
</evidence>
<dbReference type="SUPFAM" id="SSF82689">
    <property type="entry name" value="Mechanosensitive channel protein MscS (YggB), C-terminal domain"/>
    <property type="match status" value="1"/>
</dbReference>
<feature type="compositionally biased region" description="Acidic residues" evidence="7">
    <location>
        <begin position="892"/>
        <end position="905"/>
    </location>
</feature>
<comment type="subcellular location">
    <subcellularLocation>
        <location evidence="1">Cell membrane</location>
        <topology evidence="1">Multi-pass membrane protein</topology>
    </subcellularLocation>
</comment>
<keyword evidence="6 8" id="KW-0472">Membrane</keyword>
<evidence type="ECO:0000259" key="12">
    <source>
        <dbReference type="Pfam" id="PF21082"/>
    </source>
</evidence>
<dbReference type="Pfam" id="PF12607">
    <property type="entry name" value="DUF3772"/>
    <property type="match status" value="1"/>
</dbReference>
<dbReference type="SUPFAM" id="SSF50182">
    <property type="entry name" value="Sm-like ribonucleoproteins"/>
    <property type="match status" value="1"/>
</dbReference>
<dbReference type="Gene3D" id="2.30.30.60">
    <property type="match status" value="1"/>
</dbReference>
<dbReference type="Pfam" id="PF00924">
    <property type="entry name" value="MS_channel_2nd"/>
    <property type="match status" value="1"/>
</dbReference>
<dbReference type="Gene3D" id="3.30.70.100">
    <property type="match status" value="1"/>
</dbReference>